<dbReference type="Pfam" id="PF00379">
    <property type="entry name" value="Chitin_bind_4"/>
    <property type="match status" value="2"/>
</dbReference>
<dbReference type="InterPro" id="IPR050468">
    <property type="entry name" value="Cuticle_Struct_Prot"/>
</dbReference>
<evidence type="ECO:0008006" key="7">
    <source>
        <dbReference type="Google" id="ProtNLM"/>
    </source>
</evidence>
<feature type="signal peptide" evidence="4">
    <location>
        <begin position="1"/>
        <end position="16"/>
    </location>
</feature>
<dbReference type="GO" id="GO:0008010">
    <property type="term" value="F:structural constituent of chitin-based larval cuticle"/>
    <property type="evidence" value="ECO:0007669"/>
    <property type="project" value="TreeGrafter"/>
</dbReference>
<dbReference type="InterPro" id="IPR031311">
    <property type="entry name" value="CHIT_BIND_RR_consensus"/>
</dbReference>
<comment type="caution">
    <text evidence="5">The sequence shown here is derived from an EMBL/GenBank/DDBJ whole genome shotgun (WGS) entry which is preliminary data.</text>
</comment>
<evidence type="ECO:0000313" key="5">
    <source>
        <dbReference type="EMBL" id="KAK0164840.1"/>
    </source>
</evidence>
<keyword evidence="6" id="KW-1185">Reference proteome</keyword>
<name>A0AA39F8D9_9HYME</name>
<evidence type="ECO:0000256" key="3">
    <source>
        <dbReference type="SAM" id="Coils"/>
    </source>
</evidence>
<accession>A0AA39F8D9</accession>
<dbReference type="GO" id="GO:0062129">
    <property type="term" value="C:chitin-based extracellular matrix"/>
    <property type="evidence" value="ECO:0007669"/>
    <property type="project" value="TreeGrafter"/>
</dbReference>
<reference evidence="5" key="1">
    <citation type="journal article" date="2023" name="bioRxiv">
        <title>Scaffold-level genome assemblies of two parasitoid biocontrol wasps reveal the parthenogenesis mechanism and an associated novel virus.</title>
        <authorList>
            <person name="Inwood S."/>
            <person name="Skelly J."/>
            <person name="Guhlin J."/>
            <person name="Harrop T."/>
            <person name="Goldson S."/>
            <person name="Dearden P."/>
        </authorList>
    </citation>
    <scope>NUCLEOTIDE SEQUENCE</scope>
    <source>
        <strain evidence="5">Irish</strain>
        <tissue evidence="5">Whole body</tissue>
    </source>
</reference>
<dbReference type="Proteomes" id="UP001168990">
    <property type="component" value="Unassembled WGS sequence"/>
</dbReference>
<dbReference type="PROSITE" id="PS00233">
    <property type="entry name" value="CHIT_BIND_RR_1"/>
    <property type="match status" value="2"/>
</dbReference>
<dbReference type="EMBL" id="JAQQBS010001422">
    <property type="protein sequence ID" value="KAK0164840.1"/>
    <property type="molecule type" value="Genomic_DNA"/>
</dbReference>
<gene>
    <name evidence="5" type="ORF">PV328_003412</name>
</gene>
<sequence length="265" mass="29123">MEELISLLGLFGFALCSPIWPGVQFHDQNGAGSYRYGYQGPHHAKMETRSNGITQGGYSYVDANGVLQSVAYTADAVNGFRVRASNLPQPPTNPLLSLNETPEVMNARKQHLAEYKRIENSLNDAQNNNDDKQIKNPFLLSQNEASNIEIPKPNYFTQAGAPTSQNLPIGQYSSINGIYVPTTTQVVFPVPYGLVHSSLRHTQDSLGQYDYSYASDTSAKSESRSLDGTTRGAYSYIDANGLLQQVHYIADHNGFRVLATNLPEA</sequence>
<keyword evidence="4" id="KW-0732">Signal</keyword>
<protein>
    <recommendedName>
        <fullName evidence="7">Cuticle protein 6</fullName>
    </recommendedName>
</protein>
<feature type="chain" id="PRO_5041391199" description="Cuticle protein 6" evidence="4">
    <location>
        <begin position="17"/>
        <end position="265"/>
    </location>
</feature>
<dbReference type="PROSITE" id="PS51155">
    <property type="entry name" value="CHIT_BIND_RR_2"/>
    <property type="match status" value="2"/>
</dbReference>
<dbReference type="PANTHER" id="PTHR10380:SF196">
    <property type="entry name" value="CUTICULAR PROTEIN 72EA"/>
    <property type="match status" value="1"/>
</dbReference>
<organism evidence="5 6">
    <name type="scientific">Microctonus aethiopoides</name>
    <dbReference type="NCBI Taxonomy" id="144406"/>
    <lineage>
        <taxon>Eukaryota</taxon>
        <taxon>Metazoa</taxon>
        <taxon>Ecdysozoa</taxon>
        <taxon>Arthropoda</taxon>
        <taxon>Hexapoda</taxon>
        <taxon>Insecta</taxon>
        <taxon>Pterygota</taxon>
        <taxon>Neoptera</taxon>
        <taxon>Endopterygota</taxon>
        <taxon>Hymenoptera</taxon>
        <taxon>Apocrita</taxon>
        <taxon>Ichneumonoidea</taxon>
        <taxon>Braconidae</taxon>
        <taxon>Euphorinae</taxon>
        <taxon>Microctonus</taxon>
    </lineage>
</organism>
<evidence type="ECO:0000256" key="4">
    <source>
        <dbReference type="SAM" id="SignalP"/>
    </source>
</evidence>
<dbReference type="InterPro" id="IPR000618">
    <property type="entry name" value="Insect_cuticle"/>
</dbReference>
<evidence type="ECO:0000256" key="1">
    <source>
        <dbReference type="ARBA" id="ARBA00022460"/>
    </source>
</evidence>
<keyword evidence="1 2" id="KW-0193">Cuticle</keyword>
<dbReference type="AlphaFoldDB" id="A0AA39F8D9"/>
<reference evidence="5" key="2">
    <citation type="submission" date="2023-03" db="EMBL/GenBank/DDBJ databases">
        <authorList>
            <person name="Inwood S.N."/>
            <person name="Skelly J.G."/>
            <person name="Guhlin J."/>
            <person name="Harrop T.W.R."/>
            <person name="Goldson S.G."/>
            <person name="Dearden P.K."/>
        </authorList>
    </citation>
    <scope>NUCLEOTIDE SEQUENCE</scope>
    <source>
        <strain evidence="5">Irish</strain>
        <tissue evidence="5">Whole body</tissue>
    </source>
</reference>
<dbReference type="PANTHER" id="PTHR10380">
    <property type="entry name" value="CUTICLE PROTEIN"/>
    <property type="match status" value="1"/>
</dbReference>
<feature type="coiled-coil region" evidence="3">
    <location>
        <begin position="108"/>
        <end position="135"/>
    </location>
</feature>
<keyword evidence="3" id="KW-0175">Coiled coil</keyword>
<proteinExistence type="predicted"/>
<evidence type="ECO:0000313" key="6">
    <source>
        <dbReference type="Proteomes" id="UP001168990"/>
    </source>
</evidence>
<evidence type="ECO:0000256" key="2">
    <source>
        <dbReference type="PROSITE-ProRule" id="PRU00497"/>
    </source>
</evidence>